<sequence length="205" mass="20538">MKITLAFLAALAVVNAQGDDSFTFTQTGSCVPHGDHWHCPPSVLEPPTPPPRSPAAYATVPQANAESSTVITTILTPTPGPGVSTTTVVAPSSAPVPAVTSSPVSSEHSHPPVTGTCMPHKDHWWCPSGVTAPTTHPASQSSVETSDSTIATITTATANTTTTGNGTAPSHAPPTSTPAHTAGAAVGDNKSGLLAVGLLFAALLL</sequence>
<feature type="region of interest" description="Disordered" evidence="1">
    <location>
        <begin position="158"/>
        <end position="184"/>
    </location>
</feature>
<evidence type="ECO:0000256" key="1">
    <source>
        <dbReference type="SAM" id="MobiDB-lite"/>
    </source>
</evidence>
<dbReference type="EMBL" id="ML977316">
    <property type="protein sequence ID" value="KAF2119128.1"/>
    <property type="molecule type" value="Genomic_DNA"/>
</dbReference>
<evidence type="ECO:0000313" key="3">
    <source>
        <dbReference type="EMBL" id="KAF2119128.1"/>
    </source>
</evidence>
<feature type="compositionally biased region" description="Low complexity" evidence="1">
    <location>
        <begin position="158"/>
        <end position="170"/>
    </location>
</feature>
<reference evidence="3" key="1">
    <citation type="journal article" date="2020" name="Stud. Mycol.">
        <title>101 Dothideomycetes genomes: a test case for predicting lifestyles and emergence of pathogens.</title>
        <authorList>
            <person name="Haridas S."/>
            <person name="Albert R."/>
            <person name="Binder M."/>
            <person name="Bloem J."/>
            <person name="Labutti K."/>
            <person name="Salamov A."/>
            <person name="Andreopoulos B."/>
            <person name="Baker S."/>
            <person name="Barry K."/>
            <person name="Bills G."/>
            <person name="Bluhm B."/>
            <person name="Cannon C."/>
            <person name="Castanera R."/>
            <person name="Culley D."/>
            <person name="Daum C."/>
            <person name="Ezra D."/>
            <person name="Gonzalez J."/>
            <person name="Henrissat B."/>
            <person name="Kuo A."/>
            <person name="Liang C."/>
            <person name="Lipzen A."/>
            <person name="Lutzoni F."/>
            <person name="Magnuson J."/>
            <person name="Mondo S."/>
            <person name="Nolan M."/>
            <person name="Ohm R."/>
            <person name="Pangilinan J."/>
            <person name="Park H.-J."/>
            <person name="Ramirez L."/>
            <person name="Alfaro M."/>
            <person name="Sun H."/>
            <person name="Tritt A."/>
            <person name="Yoshinaga Y."/>
            <person name="Zwiers L.-H."/>
            <person name="Turgeon B."/>
            <person name="Goodwin S."/>
            <person name="Spatafora J."/>
            <person name="Crous P."/>
            <person name="Grigoriev I."/>
        </authorList>
    </citation>
    <scope>NUCLEOTIDE SEQUENCE</scope>
    <source>
        <strain evidence="3">CBS 627.86</strain>
    </source>
</reference>
<feature type="region of interest" description="Disordered" evidence="1">
    <location>
        <begin position="76"/>
        <end position="113"/>
    </location>
</feature>
<name>A0A6A5ZL11_9PLEO</name>
<dbReference type="AlphaFoldDB" id="A0A6A5ZL11"/>
<protein>
    <submittedName>
        <fullName evidence="3">Uncharacterized protein</fullName>
    </submittedName>
</protein>
<feature type="chain" id="PRO_5025520176" evidence="2">
    <location>
        <begin position="17"/>
        <end position="205"/>
    </location>
</feature>
<gene>
    <name evidence="3" type="ORF">BDV96DRAFT_643279</name>
</gene>
<keyword evidence="2" id="KW-0732">Signal</keyword>
<organism evidence="3 4">
    <name type="scientific">Lophiotrema nucula</name>
    <dbReference type="NCBI Taxonomy" id="690887"/>
    <lineage>
        <taxon>Eukaryota</taxon>
        <taxon>Fungi</taxon>
        <taxon>Dikarya</taxon>
        <taxon>Ascomycota</taxon>
        <taxon>Pezizomycotina</taxon>
        <taxon>Dothideomycetes</taxon>
        <taxon>Pleosporomycetidae</taxon>
        <taxon>Pleosporales</taxon>
        <taxon>Lophiotremataceae</taxon>
        <taxon>Lophiotrema</taxon>
    </lineage>
</organism>
<proteinExistence type="predicted"/>
<evidence type="ECO:0000313" key="4">
    <source>
        <dbReference type="Proteomes" id="UP000799770"/>
    </source>
</evidence>
<dbReference type="Proteomes" id="UP000799770">
    <property type="component" value="Unassembled WGS sequence"/>
</dbReference>
<evidence type="ECO:0000256" key="2">
    <source>
        <dbReference type="SAM" id="SignalP"/>
    </source>
</evidence>
<accession>A0A6A5ZL11</accession>
<feature type="signal peptide" evidence="2">
    <location>
        <begin position="1"/>
        <end position="16"/>
    </location>
</feature>
<keyword evidence="4" id="KW-1185">Reference proteome</keyword>